<evidence type="ECO:0008006" key="3">
    <source>
        <dbReference type="Google" id="ProtNLM"/>
    </source>
</evidence>
<proteinExistence type="predicted"/>
<dbReference type="InterPro" id="IPR022453">
    <property type="entry name" value="Znf_MqsA-type"/>
</dbReference>
<sequence>MYYCLKKVPAETCDNCGEYYLNDAITEQVLGKAESAIKNGAGLEIIRYVA</sequence>
<accession>A0A2R5FN51</accession>
<comment type="caution">
    <text evidence="1">The sequence shown here is derived from an EMBL/GenBank/DDBJ whole genome shotgun (WGS) entry which is preliminary data.</text>
</comment>
<gene>
    <name evidence="1" type="ORF">NIES4072_08700</name>
</gene>
<dbReference type="AlphaFoldDB" id="A0A2R5FN51"/>
<organism evidence="1 2">
    <name type="scientific">Nostoc commune NIES-4072</name>
    <dbReference type="NCBI Taxonomy" id="2005467"/>
    <lineage>
        <taxon>Bacteria</taxon>
        <taxon>Bacillati</taxon>
        <taxon>Cyanobacteriota</taxon>
        <taxon>Cyanophyceae</taxon>
        <taxon>Nostocales</taxon>
        <taxon>Nostocaceae</taxon>
        <taxon>Nostoc</taxon>
    </lineage>
</organism>
<dbReference type="RefSeq" id="WP_244919138.1">
    <property type="nucleotide sequence ID" value="NZ_BDUD01000001.1"/>
</dbReference>
<reference evidence="1 2" key="1">
    <citation type="submission" date="2017-06" db="EMBL/GenBank/DDBJ databases">
        <title>Genome sequencing of cyanobaciteial culture collection at National Institute for Environmental Studies (NIES).</title>
        <authorList>
            <person name="Hirose Y."/>
            <person name="Shimura Y."/>
            <person name="Fujisawa T."/>
            <person name="Nakamura Y."/>
            <person name="Kawachi M."/>
        </authorList>
    </citation>
    <scope>NUCLEOTIDE SEQUENCE [LARGE SCALE GENOMIC DNA]</scope>
    <source>
        <strain evidence="1 2">NIES-4072</strain>
    </source>
</reference>
<dbReference type="EMBL" id="BDUD01000001">
    <property type="protein sequence ID" value="GBG17221.1"/>
    <property type="molecule type" value="Genomic_DNA"/>
</dbReference>
<protein>
    <recommendedName>
        <fullName evidence="3">YgiT-type zinc finger protein</fullName>
    </recommendedName>
</protein>
<evidence type="ECO:0000313" key="2">
    <source>
        <dbReference type="Proteomes" id="UP000245124"/>
    </source>
</evidence>
<name>A0A2R5FN51_NOSCO</name>
<dbReference type="Proteomes" id="UP000245124">
    <property type="component" value="Unassembled WGS sequence"/>
</dbReference>
<evidence type="ECO:0000313" key="1">
    <source>
        <dbReference type="EMBL" id="GBG17221.1"/>
    </source>
</evidence>
<keyword evidence="2" id="KW-1185">Reference proteome</keyword>
<dbReference type="NCBIfam" id="TIGR03831">
    <property type="entry name" value="YgiT_finger"/>
    <property type="match status" value="1"/>
</dbReference>